<protein>
    <submittedName>
        <fullName evidence="1">Uncharacterized protein</fullName>
    </submittedName>
</protein>
<evidence type="ECO:0000313" key="2">
    <source>
        <dbReference type="Proteomes" id="UP000775213"/>
    </source>
</evidence>
<dbReference type="EMBL" id="JAGFBR010000016">
    <property type="protein sequence ID" value="KAH0453613.1"/>
    <property type="molecule type" value="Genomic_DNA"/>
</dbReference>
<evidence type="ECO:0000313" key="1">
    <source>
        <dbReference type="EMBL" id="KAH0453613.1"/>
    </source>
</evidence>
<proteinExistence type="predicted"/>
<comment type="caution">
    <text evidence="1">The sequence shown here is derived from an EMBL/GenBank/DDBJ whole genome shotgun (WGS) entry which is preliminary data.</text>
</comment>
<name>A0AAV7GD00_DENCH</name>
<accession>A0AAV7GD00</accession>
<dbReference type="Proteomes" id="UP000775213">
    <property type="component" value="Unassembled WGS sequence"/>
</dbReference>
<keyword evidence="2" id="KW-1185">Reference proteome</keyword>
<reference evidence="1 2" key="1">
    <citation type="journal article" date="2021" name="Hortic Res">
        <title>Chromosome-scale assembly of the Dendrobium chrysotoxum genome enhances the understanding of orchid evolution.</title>
        <authorList>
            <person name="Zhang Y."/>
            <person name="Zhang G.Q."/>
            <person name="Zhang D."/>
            <person name="Liu X.D."/>
            <person name="Xu X.Y."/>
            <person name="Sun W.H."/>
            <person name="Yu X."/>
            <person name="Zhu X."/>
            <person name="Wang Z.W."/>
            <person name="Zhao X."/>
            <person name="Zhong W.Y."/>
            <person name="Chen H."/>
            <person name="Yin W.L."/>
            <person name="Huang T."/>
            <person name="Niu S.C."/>
            <person name="Liu Z.J."/>
        </authorList>
    </citation>
    <scope>NUCLEOTIDE SEQUENCE [LARGE SCALE GENOMIC DNA]</scope>
    <source>
        <strain evidence="1">Lindl</strain>
    </source>
</reference>
<sequence>MPLPNTSQYFLKQFAGHLYEAWLRDPPHLHGLQWHLLTLHSSSLCTNHKNTCTLTALSKAFGEAKRGSASKTTLLIEHDTLDILVKAKNLGKLVVSTRLPPLLNCLGCCLRAKLRYLPYCDLLPYIQRFFHESAEARVCSDKLLGPNKMALSNCCFITCKRR</sequence>
<gene>
    <name evidence="1" type="ORF">IEQ34_017937</name>
</gene>
<dbReference type="AlphaFoldDB" id="A0AAV7GD00"/>
<organism evidence="1 2">
    <name type="scientific">Dendrobium chrysotoxum</name>
    <name type="common">Orchid</name>
    <dbReference type="NCBI Taxonomy" id="161865"/>
    <lineage>
        <taxon>Eukaryota</taxon>
        <taxon>Viridiplantae</taxon>
        <taxon>Streptophyta</taxon>
        <taxon>Embryophyta</taxon>
        <taxon>Tracheophyta</taxon>
        <taxon>Spermatophyta</taxon>
        <taxon>Magnoliopsida</taxon>
        <taxon>Liliopsida</taxon>
        <taxon>Asparagales</taxon>
        <taxon>Orchidaceae</taxon>
        <taxon>Epidendroideae</taxon>
        <taxon>Malaxideae</taxon>
        <taxon>Dendrobiinae</taxon>
        <taxon>Dendrobium</taxon>
    </lineage>
</organism>